<dbReference type="PANTHER" id="PTHR38042">
    <property type="entry name" value="UROPORPHYRINOGEN-III SYNTHASE, CHLOROPLASTIC"/>
    <property type="match status" value="1"/>
</dbReference>
<comment type="catalytic activity">
    <reaction evidence="8 9">
        <text>hydroxymethylbilane = uroporphyrinogen III + H2O</text>
        <dbReference type="Rhea" id="RHEA:18965"/>
        <dbReference type="ChEBI" id="CHEBI:15377"/>
        <dbReference type="ChEBI" id="CHEBI:57308"/>
        <dbReference type="ChEBI" id="CHEBI:57845"/>
        <dbReference type="EC" id="4.2.1.75"/>
    </reaction>
</comment>
<dbReference type="Proteomes" id="UP001501004">
    <property type="component" value="Unassembled WGS sequence"/>
</dbReference>
<dbReference type="EMBL" id="BAABAE010000001">
    <property type="protein sequence ID" value="GAA3728981.1"/>
    <property type="molecule type" value="Genomic_DNA"/>
</dbReference>
<comment type="caution">
    <text evidence="11">The sequence shown here is derived from an EMBL/GenBank/DDBJ whole genome shotgun (WGS) entry which is preliminary data.</text>
</comment>
<dbReference type="Pfam" id="PF02602">
    <property type="entry name" value="HEM4"/>
    <property type="match status" value="1"/>
</dbReference>
<proteinExistence type="inferred from homology"/>
<dbReference type="InterPro" id="IPR003754">
    <property type="entry name" value="4pyrrol_synth_uPrphyn_synth"/>
</dbReference>
<comment type="pathway">
    <text evidence="1 9">Porphyrin-containing compound metabolism; protoporphyrin-IX biosynthesis; coproporphyrinogen-III from 5-aminolevulinate: step 3/4.</text>
</comment>
<dbReference type="SUPFAM" id="SSF69618">
    <property type="entry name" value="HemD-like"/>
    <property type="match status" value="1"/>
</dbReference>
<evidence type="ECO:0000256" key="8">
    <source>
        <dbReference type="ARBA" id="ARBA00048617"/>
    </source>
</evidence>
<evidence type="ECO:0000256" key="4">
    <source>
        <dbReference type="ARBA" id="ARBA00023239"/>
    </source>
</evidence>
<evidence type="ECO:0000256" key="5">
    <source>
        <dbReference type="ARBA" id="ARBA00023244"/>
    </source>
</evidence>
<evidence type="ECO:0000313" key="11">
    <source>
        <dbReference type="EMBL" id="GAA3728981.1"/>
    </source>
</evidence>
<comment type="function">
    <text evidence="6 9">Catalyzes cyclization of the linear tetrapyrrole, hydroxymethylbilane, to the macrocyclic uroporphyrinogen III.</text>
</comment>
<keyword evidence="5 9" id="KW-0627">Porphyrin biosynthesis</keyword>
<dbReference type="CDD" id="cd06578">
    <property type="entry name" value="HemD"/>
    <property type="match status" value="1"/>
</dbReference>
<keyword evidence="12" id="KW-1185">Reference proteome</keyword>
<evidence type="ECO:0000256" key="6">
    <source>
        <dbReference type="ARBA" id="ARBA00037589"/>
    </source>
</evidence>
<evidence type="ECO:0000313" key="12">
    <source>
        <dbReference type="Proteomes" id="UP001501004"/>
    </source>
</evidence>
<organism evidence="11 12">
    <name type="scientific">Leifsonella bigeumensis</name>
    <dbReference type="NCBI Taxonomy" id="433643"/>
    <lineage>
        <taxon>Bacteria</taxon>
        <taxon>Bacillati</taxon>
        <taxon>Actinomycetota</taxon>
        <taxon>Actinomycetes</taxon>
        <taxon>Micrococcales</taxon>
        <taxon>Microbacteriaceae</taxon>
        <taxon>Leifsonella</taxon>
    </lineage>
</organism>
<accession>A0ABP7F198</accession>
<comment type="similarity">
    <text evidence="2 9">Belongs to the uroporphyrinogen-III synthase family.</text>
</comment>
<sequence length="248" mass="25196">MTSAIAGWRVLVPRGGPWGRAVANRLVERGAIPVIAPLIEFAPTEDAAELAAGLERLAAGDFDWLVVTSATTVGLLEGVEVPATTRIAAVGSATADALAEAGLRVDFVPSADFSADALVSEWPGGAGSRIFLPQSAIAEPTAAEGLRAAGNRVDAVAAYRTIGARVAPETVAEVRSGGIRAILVTSGSVAREVAAQLAPISPGTVIACIGPRTAAEARAVGLDVDAIAERQSIEALILSIIHSAEVRP</sequence>
<evidence type="ECO:0000259" key="10">
    <source>
        <dbReference type="Pfam" id="PF02602"/>
    </source>
</evidence>
<dbReference type="RefSeq" id="WP_344752850.1">
    <property type="nucleotide sequence ID" value="NZ_BAABAE010000001.1"/>
</dbReference>
<evidence type="ECO:0000256" key="9">
    <source>
        <dbReference type="RuleBase" id="RU366031"/>
    </source>
</evidence>
<name>A0ABP7F198_9MICO</name>
<evidence type="ECO:0000256" key="3">
    <source>
        <dbReference type="ARBA" id="ARBA00013109"/>
    </source>
</evidence>
<protein>
    <recommendedName>
        <fullName evidence="7 9">Uroporphyrinogen-III synthase</fullName>
        <ecNumber evidence="3 9">4.2.1.75</ecNumber>
    </recommendedName>
</protein>
<dbReference type="InterPro" id="IPR036108">
    <property type="entry name" value="4pyrrol_syn_uPrphyn_synt_sf"/>
</dbReference>
<dbReference type="InterPro" id="IPR039793">
    <property type="entry name" value="UROS/Hem4"/>
</dbReference>
<evidence type="ECO:0000256" key="2">
    <source>
        <dbReference type="ARBA" id="ARBA00008133"/>
    </source>
</evidence>
<keyword evidence="4 9" id="KW-0456">Lyase</keyword>
<dbReference type="PANTHER" id="PTHR38042:SF1">
    <property type="entry name" value="UROPORPHYRINOGEN-III SYNTHASE, CHLOROPLASTIC"/>
    <property type="match status" value="1"/>
</dbReference>
<dbReference type="Gene3D" id="3.40.50.10090">
    <property type="match status" value="2"/>
</dbReference>
<evidence type="ECO:0000256" key="1">
    <source>
        <dbReference type="ARBA" id="ARBA00004772"/>
    </source>
</evidence>
<gene>
    <name evidence="11" type="ORF">GCM10022239_02150</name>
</gene>
<evidence type="ECO:0000256" key="7">
    <source>
        <dbReference type="ARBA" id="ARBA00040167"/>
    </source>
</evidence>
<reference evidence="12" key="1">
    <citation type="journal article" date="2019" name="Int. J. Syst. Evol. Microbiol.">
        <title>The Global Catalogue of Microorganisms (GCM) 10K type strain sequencing project: providing services to taxonomists for standard genome sequencing and annotation.</title>
        <authorList>
            <consortium name="The Broad Institute Genomics Platform"/>
            <consortium name="The Broad Institute Genome Sequencing Center for Infectious Disease"/>
            <person name="Wu L."/>
            <person name="Ma J."/>
        </authorList>
    </citation>
    <scope>NUCLEOTIDE SEQUENCE [LARGE SCALE GENOMIC DNA]</scope>
    <source>
        <strain evidence="12">JCM 16949</strain>
    </source>
</reference>
<feature type="domain" description="Tetrapyrrole biosynthesis uroporphyrinogen III synthase" evidence="10">
    <location>
        <begin position="22"/>
        <end position="237"/>
    </location>
</feature>
<dbReference type="EC" id="4.2.1.75" evidence="3 9"/>